<evidence type="ECO:0000256" key="4">
    <source>
        <dbReference type="ARBA" id="ARBA00022448"/>
    </source>
</evidence>
<dbReference type="RefSeq" id="WP_020291160.1">
    <property type="nucleotide sequence ID" value="NZ_JPQT01000103.1"/>
</dbReference>
<dbReference type="Proteomes" id="UP000028643">
    <property type="component" value="Unassembled WGS sequence"/>
</dbReference>
<dbReference type="Gene3D" id="1.10.3720.10">
    <property type="entry name" value="MetI-like"/>
    <property type="match status" value="1"/>
</dbReference>
<accession>A0A085V7Y9</accession>
<feature type="transmembrane region" description="Helical" evidence="10">
    <location>
        <begin position="67"/>
        <end position="89"/>
    </location>
</feature>
<evidence type="ECO:0000256" key="6">
    <source>
        <dbReference type="ARBA" id="ARBA00022692"/>
    </source>
</evidence>
<evidence type="ECO:0000259" key="11">
    <source>
        <dbReference type="PROSITE" id="PS50928"/>
    </source>
</evidence>
<feature type="transmembrane region" description="Helical" evidence="10">
    <location>
        <begin position="188"/>
        <end position="210"/>
    </location>
</feature>
<dbReference type="PATRIC" id="fig|317.174.peg.2521"/>
<feature type="transmembrane region" description="Helical" evidence="10">
    <location>
        <begin position="20"/>
        <end position="46"/>
    </location>
</feature>
<evidence type="ECO:0000256" key="5">
    <source>
        <dbReference type="ARBA" id="ARBA00022475"/>
    </source>
</evidence>
<keyword evidence="6 10" id="KW-0812">Transmembrane</keyword>
<dbReference type="AlphaFoldDB" id="A0A085V7Y9"/>
<reference evidence="12 13" key="1">
    <citation type="submission" date="2014-07" db="EMBL/GenBank/DDBJ databases">
        <title>Draft Genome Sequences of Environmental Pseudomonas syringae strains.</title>
        <authorList>
            <person name="Baltrus D.A."/>
            <person name="Berge O."/>
            <person name="Morris C."/>
        </authorList>
    </citation>
    <scope>NUCLEOTIDE SEQUENCE [LARGE SCALE GENOMIC DNA]</scope>
    <source>
        <strain evidence="12 13">CEB003</strain>
    </source>
</reference>
<evidence type="ECO:0000256" key="3">
    <source>
        <dbReference type="ARBA" id="ARBA00010072"/>
    </source>
</evidence>
<comment type="function">
    <text evidence="1">Part of the binding-protein-dependent transport system for glutamine; probably responsible for the translocation of the substrate across the membrane.</text>
</comment>
<feature type="domain" description="ABC transmembrane type-1" evidence="11">
    <location>
        <begin position="19"/>
        <end position="207"/>
    </location>
</feature>
<dbReference type="InterPro" id="IPR043429">
    <property type="entry name" value="ArtM/GltK/GlnP/TcyL/YhdX-like"/>
</dbReference>
<evidence type="ECO:0000313" key="12">
    <source>
        <dbReference type="EMBL" id="KFE51552.1"/>
    </source>
</evidence>
<dbReference type="NCBIfam" id="TIGR01726">
    <property type="entry name" value="HEQRo_perm_3TM"/>
    <property type="match status" value="1"/>
</dbReference>
<comment type="caution">
    <text evidence="12">The sequence shown here is derived from an EMBL/GenBank/DDBJ whole genome shotgun (WGS) entry which is preliminary data.</text>
</comment>
<organism evidence="12 13">
    <name type="scientific">Pseudomonas syringae</name>
    <dbReference type="NCBI Taxonomy" id="317"/>
    <lineage>
        <taxon>Bacteria</taxon>
        <taxon>Pseudomonadati</taxon>
        <taxon>Pseudomonadota</taxon>
        <taxon>Gammaproteobacteria</taxon>
        <taxon>Pseudomonadales</taxon>
        <taxon>Pseudomonadaceae</taxon>
        <taxon>Pseudomonas</taxon>
    </lineage>
</organism>
<dbReference type="GO" id="GO:0043190">
    <property type="term" value="C:ATP-binding cassette (ABC) transporter complex"/>
    <property type="evidence" value="ECO:0007669"/>
    <property type="project" value="InterPro"/>
</dbReference>
<evidence type="ECO:0000256" key="1">
    <source>
        <dbReference type="ARBA" id="ARBA00003159"/>
    </source>
</evidence>
<dbReference type="Pfam" id="PF00528">
    <property type="entry name" value="BPD_transp_1"/>
    <property type="match status" value="1"/>
</dbReference>
<evidence type="ECO:0000256" key="7">
    <source>
        <dbReference type="ARBA" id="ARBA00022970"/>
    </source>
</evidence>
<keyword evidence="5" id="KW-1003">Cell membrane</keyword>
<sequence>MDFDIHYLLQQWPALLKGVGVTLNVSLVAIALSLVIGLVGGTLRYLQVRWASPLIAGYVEFIRNTPLLGQMFFIYYGLPGLGVPVSLYWSGVLTLTLWAGAYQIENFRGGLASVPAGLREAATAMSLNRWQFMWLIARPIALRTSLPSLLNTTVSLLKNSAFLQAIGLAELTYVAVNKIASDFRTLEMLAAMCVLYLALVGALALASAWLEARLHKPYRT</sequence>
<dbReference type="CDD" id="cd06261">
    <property type="entry name" value="TM_PBP2"/>
    <property type="match status" value="1"/>
</dbReference>
<comment type="subcellular location">
    <subcellularLocation>
        <location evidence="2">Cell inner membrane</location>
        <topology evidence="2">Multi-pass membrane protein</topology>
    </subcellularLocation>
    <subcellularLocation>
        <location evidence="10">Cell membrane</location>
        <topology evidence="10">Multi-pass membrane protein</topology>
    </subcellularLocation>
</comment>
<proteinExistence type="inferred from homology"/>
<dbReference type="InterPro" id="IPR000515">
    <property type="entry name" value="MetI-like"/>
</dbReference>
<gene>
    <name evidence="12" type="ORF">IV02_12270</name>
</gene>
<dbReference type="SUPFAM" id="SSF161098">
    <property type="entry name" value="MetI-like"/>
    <property type="match status" value="1"/>
</dbReference>
<dbReference type="PROSITE" id="PS50928">
    <property type="entry name" value="ABC_TM1"/>
    <property type="match status" value="1"/>
</dbReference>
<keyword evidence="8 10" id="KW-1133">Transmembrane helix</keyword>
<keyword evidence="7" id="KW-0029">Amino-acid transport</keyword>
<evidence type="ECO:0000256" key="2">
    <source>
        <dbReference type="ARBA" id="ARBA00004429"/>
    </source>
</evidence>
<evidence type="ECO:0000256" key="8">
    <source>
        <dbReference type="ARBA" id="ARBA00022989"/>
    </source>
</evidence>
<comment type="similarity">
    <text evidence="3">Belongs to the binding-protein-dependent transport system permease family. HisMQ subfamily.</text>
</comment>
<dbReference type="GO" id="GO:0022857">
    <property type="term" value="F:transmembrane transporter activity"/>
    <property type="evidence" value="ECO:0007669"/>
    <property type="project" value="InterPro"/>
</dbReference>
<dbReference type="GO" id="GO:0006865">
    <property type="term" value="P:amino acid transport"/>
    <property type="evidence" value="ECO:0007669"/>
    <property type="project" value="UniProtKB-KW"/>
</dbReference>
<dbReference type="EMBL" id="JPQT01000103">
    <property type="protein sequence ID" value="KFE51552.1"/>
    <property type="molecule type" value="Genomic_DNA"/>
</dbReference>
<dbReference type="InterPro" id="IPR010065">
    <property type="entry name" value="AA_ABC_transptr_permease_3TM"/>
</dbReference>
<dbReference type="InterPro" id="IPR035906">
    <property type="entry name" value="MetI-like_sf"/>
</dbReference>
<evidence type="ECO:0000256" key="10">
    <source>
        <dbReference type="RuleBase" id="RU363032"/>
    </source>
</evidence>
<keyword evidence="9 10" id="KW-0472">Membrane</keyword>
<protein>
    <submittedName>
        <fullName evidence="12">Amino acid ABC transporter permease</fullName>
    </submittedName>
</protein>
<dbReference type="PANTHER" id="PTHR30614:SF20">
    <property type="entry name" value="GLUTAMINE TRANSPORT SYSTEM PERMEASE PROTEIN GLNP"/>
    <property type="match status" value="1"/>
</dbReference>
<name>A0A085V7Y9_PSESX</name>
<dbReference type="PANTHER" id="PTHR30614">
    <property type="entry name" value="MEMBRANE COMPONENT OF AMINO ACID ABC TRANSPORTER"/>
    <property type="match status" value="1"/>
</dbReference>
<evidence type="ECO:0000256" key="9">
    <source>
        <dbReference type="ARBA" id="ARBA00023136"/>
    </source>
</evidence>
<evidence type="ECO:0000313" key="13">
    <source>
        <dbReference type="Proteomes" id="UP000028643"/>
    </source>
</evidence>
<keyword evidence="4 10" id="KW-0813">Transport</keyword>